<dbReference type="AlphaFoldDB" id="A0A1F5ZT20"/>
<evidence type="ECO:0008006" key="4">
    <source>
        <dbReference type="Google" id="ProtNLM"/>
    </source>
</evidence>
<name>A0A1F5ZT20_9BACT</name>
<accession>A0A1F5ZT20</accession>
<reference evidence="2 3" key="1">
    <citation type="journal article" date="2016" name="Nat. Commun.">
        <title>Thousands of microbial genomes shed light on interconnected biogeochemical processes in an aquifer system.</title>
        <authorList>
            <person name="Anantharaman K."/>
            <person name="Brown C.T."/>
            <person name="Hug L.A."/>
            <person name="Sharon I."/>
            <person name="Castelle C.J."/>
            <person name="Probst A.J."/>
            <person name="Thomas B.C."/>
            <person name="Singh A."/>
            <person name="Wilkins M.J."/>
            <person name="Karaoz U."/>
            <person name="Brodie E.L."/>
            <person name="Williams K.H."/>
            <person name="Hubbard S.S."/>
            <person name="Banfield J.F."/>
        </authorList>
    </citation>
    <scope>NUCLEOTIDE SEQUENCE [LARGE SCALE GENOMIC DNA]</scope>
</reference>
<dbReference type="EMBL" id="MFJL01000024">
    <property type="protein sequence ID" value="OGG15494.1"/>
    <property type="molecule type" value="Genomic_DNA"/>
</dbReference>
<evidence type="ECO:0000256" key="1">
    <source>
        <dbReference type="SAM" id="SignalP"/>
    </source>
</evidence>
<feature type="signal peptide" evidence="1">
    <location>
        <begin position="1"/>
        <end position="26"/>
    </location>
</feature>
<gene>
    <name evidence="2" type="ORF">A3D77_06630</name>
</gene>
<sequence>MKKNQLPILFFIFFIAVAVRPPTAFAQVGLQGPPCPDSAFTIPQQTVQVGDWVNFVSGCQNQVGDEVTGGFDINANISHDVLANSNPIQGQVANQSGRGLGIDRANRCINGVNSDNYKAATAGQFAWYHGWGCTEHANWQQCTCVNSTNFTIVSNGVPAPSATLAVGPTSSVPTSTAPTAVPSATPAILPSDTPYPLPPTLAPLPNCLDQIGSISFKKPDSSIGTFAVYSKTSAPQTFLLKSPDDPNTYVYAVTNASYPQYKPRNSTLQLGNLPFITKNAWTWATPWCKPAIYLYPEEPTDLNVKLAVDGKITVSDPVYDAVNGWNVHAEPNGTLSSLTFNLKPNTYSYLYYEADLNNVEIPKNGFVIPQMNLGSELSAILTTLGFNSTEKNDFLKYWLPRLTDRPYYFVTLLPENVINEKETLSISNLEPTTYNLQPITPDSMIRSRFVFEGLDTPVKVDPLTIPSHPREGFTLTDWGGTIVGKSCTDITVK</sequence>
<organism evidence="2 3">
    <name type="scientific">Candidatus Gottesmanbacteria bacterium RIFCSPHIGHO2_02_FULL_39_11</name>
    <dbReference type="NCBI Taxonomy" id="1798382"/>
    <lineage>
        <taxon>Bacteria</taxon>
        <taxon>Candidatus Gottesmaniibacteriota</taxon>
    </lineage>
</organism>
<dbReference type="STRING" id="1798382.A3D77_06630"/>
<evidence type="ECO:0000313" key="3">
    <source>
        <dbReference type="Proteomes" id="UP000176923"/>
    </source>
</evidence>
<evidence type="ECO:0000313" key="2">
    <source>
        <dbReference type="EMBL" id="OGG15494.1"/>
    </source>
</evidence>
<feature type="chain" id="PRO_5009522924" description="Bacterial repeat domain-containing protein" evidence="1">
    <location>
        <begin position="27"/>
        <end position="493"/>
    </location>
</feature>
<dbReference type="Proteomes" id="UP000176923">
    <property type="component" value="Unassembled WGS sequence"/>
</dbReference>
<keyword evidence="1" id="KW-0732">Signal</keyword>
<protein>
    <recommendedName>
        <fullName evidence="4">Bacterial repeat domain-containing protein</fullName>
    </recommendedName>
</protein>
<comment type="caution">
    <text evidence="2">The sequence shown here is derived from an EMBL/GenBank/DDBJ whole genome shotgun (WGS) entry which is preliminary data.</text>
</comment>
<proteinExistence type="predicted"/>